<feature type="coiled-coil region" evidence="1">
    <location>
        <begin position="212"/>
        <end position="239"/>
    </location>
</feature>
<name>A0A226QNU3_9BACL</name>
<feature type="transmembrane region" description="Helical" evidence="2">
    <location>
        <begin position="126"/>
        <end position="147"/>
    </location>
</feature>
<organism evidence="4 5">
    <name type="scientific">Parageobacillus galactosidasius</name>
    <dbReference type="NCBI Taxonomy" id="883812"/>
    <lineage>
        <taxon>Bacteria</taxon>
        <taxon>Bacillati</taxon>
        <taxon>Bacillota</taxon>
        <taxon>Bacilli</taxon>
        <taxon>Bacillales</taxon>
        <taxon>Anoxybacillaceae</taxon>
        <taxon>Parageobacillus</taxon>
    </lineage>
</organism>
<protein>
    <recommendedName>
        <fullName evidence="6">Chemotaxis protein</fullName>
    </recommendedName>
</protein>
<keyword evidence="1" id="KW-0175">Coiled coil</keyword>
<gene>
    <name evidence="4" type="ORF">B9L23_18650</name>
</gene>
<keyword evidence="2" id="KW-0472">Membrane</keyword>
<evidence type="ECO:0000256" key="1">
    <source>
        <dbReference type="SAM" id="Coils"/>
    </source>
</evidence>
<dbReference type="EMBL" id="NDYL01000002">
    <property type="protein sequence ID" value="OXB93122.1"/>
    <property type="molecule type" value="Genomic_DNA"/>
</dbReference>
<reference evidence="4 5" key="1">
    <citation type="submission" date="2017-04" db="EMBL/GenBank/DDBJ databases">
        <title>The genome sequence of Parageobacillus galactosidasius DSM 18751.</title>
        <authorList>
            <person name="Ramaloko W.T."/>
            <person name="Koen N."/>
            <person name="Polliack S."/>
            <person name="Aliyu H."/>
            <person name="Lebre P."/>
            <person name="Mohr T."/>
            <person name="Oswald F."/>
            <person name="Zwick M."/>
            <person name="Neumann A."/>
            <person name="Syldatk C."/>
            <person name="Cowan D."/>
            <person name="De Maayer P."/>
        </authorList>
    </citation>
    <scope>NUCLEOTIDE SEQUENCE [LARGE SCALE GENOMIC DNA]</scope>
    <source>
        <strain evidence="4 5">DSM 18751</strain>
    </source>
</reference>
<evidence type="ECO:0000313" key="5">
    <source>
        <dbReference type="Proteomes" id="UP000198394"/>
    </source>
</evidence>
<keyword evidence="2" id="KW-0812">Transmembrane</keyword>
<evidence type="ECO:0000256" key="3">
    <source>
        <dbReference type="SAM" id="SignalP"/>
    </source>
</evidence>
<accession>A0A226QNU3</accession>
<feature type="transmembrane region" description="Helical" evidence="2">
    <location>
        <begin position="159"/>
        <end position="182"/>
    </location>
</feature>
<keyword evidence="2" id="KW-1133">Transmembrane helix</keyword>
<dbReference type="AlphaFoldDB" id="A0A226QNU3"/>
<sequence length="339" mass="36406">MVLPLIPLIVAAATAASATVAAKKGYDSYQNVKEAKEIAEATERKYKRSFHKFEQARQQTNAAFESYGETKLMILNGTMKSFVKNFRKLKNVHFSNKTVIDSIDSVSNVDHFMREVEKQTIHASQIVVSGISALAGGGLAAMGALGATTTFAAASTGTAIASLSGAAATNATLAFLGGGSLAAGGLGIAGGMAVLGGIALAPALAIGSLIFASSTEKKLEEIKKQRSEIEVEIKKLDAARNVLDEIQGYTLKMKQLAQCCDQLFAKYIDKMKKIISSSGSDYMKFRYEEQQVIQRAYQLAVIMKHLLDTPIINEDGAVSPLLKEVMAKTEKHLSQSDWE</sequence>
<dbReference type="Proteomes" id="UP000198394">
    <property type="component" value="Unassembled WGS sequence"/>
</dbReference>
<comment type="caution">
    <text evidence="4">The sequence shown here is derived from an EMBL/GenBank/DDBJ whole genome shotgun (WGS) entry which is preliminary data.</text>
</comment>
<evidence type="ECO:0008006" key="6">
    <source>
        <dbReference type="Google" id="ProtNLM"/>
    </source>
</evidence>
<dbReference type="RefSeq" id="WP_089098220.1">
    <property type="nucleotide sequence ID" value="NZ_NDYL01000002.1"/>
</dbReference>
<evidence type="ECO:0000256" key="2">
    <source>
        <dbReference type="SAM" id="Phobius"/>
    </source>
</evidence>
<keyword evidence="3" id="KW-0732">Signal</keyword>
<feature type="transmembrane region" description="Helical" evidence="2">
    <location>
        <begin position="188"/>
        <end position="212"/>
    </location>
</feature>
<proteinExistence type="predicted"/>
<feature type="signal peptide" evidence="3">
    <location>
        <begin position="1"/>
        <end position="18"/>
    </location>
</feature>
<feature type="chain" id="PRO_5012759488" description="Chemotaxis protein" evidence="3">
    <location>
        <begin position="19"/>
        <end position="339"/>
    </location>
</feature>
<evidence type="ECO:0000313" key="4">
    <source>
        <dbReference type="EMBL" id="OXB93122.1"/>
    </source>
</evidence>
<keyword evidence="5" id="KW-1185">Reference proteome</keyword>